<evidence type="ECO:0000313" key="2">
    <source>
        <dbReference type="EMBL" id="KAF1991533.1"/>
    </source>
</evidence>
<feature type="compositionally biased region" description="Polar residues" evidence="1">
    <location>
        <begin position="19"/>
        <end position="35"/>
    </location>
</feature>
<protein>
    <submittedName>
        <fullName evidence="2">Uncharacterized protein</fullName>
    </submittedName>
</protein>
<sequence length="460" mass="50781">MNQDQTSPESVREGKRPVSKSNSLSIPAINQSGDQGSHERRAVLGIPSETRDPFGNLPFVPGERSLPALTLDQASNSDASTFLTASPARENGDYPGAPNGSLGLPYRGRNLINQASYGNLLHAAAETGESMLAGLRASSSPEYAHAASSSNAQTPAVVNLNFNVYLHPDQLPPGTLTTGPDANFPGPYAQAHDTRWRQRSPNLNARQFSTQYSNRLEVTVQRYVPQSWGQSQDPHHGRNQESSNPEPKKKRPKWNERRIALRRERSEAYKESKRIETSNQVALLPATSKPTKAGKIAFDVSHTGDGKFGQAPGVDLDPTILEDHILEDHILGEMELYGSPPPFDLQDRVTFGILDKPGKKGPRNVLPRKSRTMPSARPVFPHDSVEAPPLKLDVDDIGRNLENVETTLEKLKRKRRSGGLERERLDLLYLEDDLLESVSFPKFVLPLVLEGKFSWSGNEQ</sequence>
<evidence type="ECO:0000256" key="1">
    <source>
        <dbReference type="SAM" id="MobiDB-lite"/>
    </source>
</evidence>
<proteinExistence type="predicted"/>
<dbReference type="Proteomes" id="UP000800041">
    <property type="component" value="Unassembled WGS sequence"/>
</dbReference>
<reference evidence="2" key="1">
    <citation type="journal article" date="2020" name="Stud. Mycol.">
        <title>101 Dothideomycetes genomes: a test case for predicting lifestyles and emergence of pathogens.</title>
        <authorList>
            <person name="Haridas S."/>
            <person name="Albert R."/>
            <person name="Binder M."/>
            <person name="Bloem J."/>
            <person name="Labutti K."/>
            <person name="Salamov A."/>
            <person name="Andreopoulos B."/>
            <person name="Baker S."/>
            <person name="Barry K."/>
            <person name="Bills G."/>
            <person name="Bluhm B."/>
            <person name="Cannon C."/>
            <person name="Castanera R."/>
            <person name="Culley D."/>
            <person name="Daum C."/>
            <person name="Ezra D."/>
            <person name="Gonzalez J."/>
            <person name="Henrissat B."/>
            <person name="Kuo A."/>
            <person name="Liang C."/>
            <person name="Lipzen A."/>
            <person name="Lutzoni F."/>
            <person name="Magnuson J."/>
            <person name="Mondo S."/>
            <person name="Nolan M."/>
            <person name="Ohm R."/>
            <person name="Pangilinan J."/>
            <person name="Park H.-J."/>
            <person name="Ramirez L."/>
            <person name="Alfaro M."/>
            <person name="Sun H."/>
            <person name="Tritt A."/>
            <person name="Yoshinaga Y."/>
            <person name="Zwiers L.-H."/>
            <person name="Turgeon B."/>
            <person name="Goodwin S."/>
            <person name="Spatafora J."/>
            <person name="Crous P."/>
            <person name="Grigoriev I."/>
        </authorList>
    </citation>
    <scope>NUCLEOTIDE SEQUENCE</scope>
    <source>
        <strain evidence="2">CBS 113979</strain>
    </source>
</reference>
<feature type="region of interest" description="Disordered" evidence="1">
    <location>
        <begin position="1"/>
        <end position="61"/>
    </location>
</feature>
<accession>A0A6G1HEC7</accession>
<dbReference type="AlphaFoldDB" id="A0A6G1HEC7"/>
<feature type="region of interest" description="Disordered" evidence="1">
    <location>
        <begin position="227"/>
        <end position="258"/>
    </location>
</feature>
<organism evidence="2 3">
    <name type="scientific">Aulographum hederae CBS 113979</name>
    <dbReference type="NCBI Taxonomy" id="1176131"/>
    <lineage>
        <taxon>Eukaryota</taxon>
        <taxon>Fungi</taxon>
        <taxon>Dikarya</taxon>
        <taxon>Ascomycota</taxon>
        <taxon>Pezizomycotina</taxon>
        <taxon>Dothideomycetes</taxon>
        <taxon>Pleosporomycetidae</taxon>
        <taxon>Aulographales</taxon>
        <taxon>Aulographaceae</taxon>
    </lineage>
</organism>
<gene>
    <name evidence="2" type="ORF">K402DRAFT_400256</name>
</gene>
<evidence type="ECO:0000313" key="3">
    <source>
        <dbReference type="Proteomes" id="UP000800041"/>
    </source>
</evidence>
<feature type="region of interest" description="Disordered" evidence="1">
    <location>
        <begin position="171"/>
        <end position="202"/>
    </location>
</feature>
<dbReference type="EMBL" id="ML977139">
    <property type="protein sequence ID" value="KAF1991533.1"/>
    <property type="molecule type" value="Genomic_DNA"/>
</dbReference>
<keyword evidence="3" id="KW-1185">Reference proteome</keyword>
<name>A0A6G1HEC7_9PEZI</name>
<feature type="compositionally biased region" description="Basic residues" evidence="1">
    <location>
        <begin position="360"/>
        <end position="371"/>
    </location>
</feature>
<feature type="region of interest" description="Disordered" evidence="1">
    <location>
        <begin position="360"/>
        <end position="385"/>
    </location>
</feature>